<dbReference type="InterPro" id="IPR006664">
    <property type="entry name" value="OMP_bac"/>
</dbReference>
<dbReference type="PRINTS" id="PR01021">
    <property type="entry name" value="OMPADOMAIN"/>
</dbReference>
<evidence type="ECO:0000256" key="1">
    <source>
        <dbReference type="ARBA" id="ARBA00004442"/>
    </source>
</evidence>
<dbReference type="Gene3D" id="3.30.1330.60">
    <property type="entry name" value="OmpA-like domain"/>
    <property type="match status" value="1"/>
</dbReference>
<evidence type="ECO:0000256" key="6">
    <source>
        <dbReference type="SAM" id="SignalP"/>
    </source>
</evidence>
<dbReference type="PANTHER" id="PTHR30329:SF21">
    <property type="entry name" value="LIPOPROTEIN YIAD-RELATED"/>
    <property type="match status" value="1"/>
</dbReference>
<keyword evidence="2 4" id="KW-0472">Membrane</keyword>
<gene>
    <name evidence="8" type="ORF">DW888_01880</name>
</gene>
<dbReference type="PROSITE" id="PS51123">
    <property type="entry name" value="OMPA_2"/>
    <property type="match status" value="1"/>
</dbReference>
<dbReference type="CDD" id="cd07185">
    <property type="entry name" value="OmpA_C-like"/>
    <property type="match status" value="1"/>
</dbReference>
<dbReference type="Proteomes" id="UP000284379">
    <property type="component" value="Unassembled WGS sequence"/>
</dbReference>
<name>A0A413VYF0_9BACE</name>
<dbReference type="InterPro" id="IPR050330">
    <property type="entry name" value="Bact_OuterMem_StrucFunc"/>
</dbReference>
<feature type="chain" id="PRO_5019364521" evidence="6">
    <location>
        <begin position="20"/>
        <end position="380"/>
    </location>
</feature>
<dbReference type="Pfam" id="PF00691">
    <property type="entry name" value="OmpA"/>
    <property type="match status" value="1"/>
</dbReference>
<proteinExistence type="predicted"/>
<evidence type="ECO:0000256" key="4">
    <source>
        <dbReference type="PROSITE-ProRule" id="PRU00473"/>
    </source>
</evidence>
<keyword evidence="5" id="KW-0175">Coiled coil</keyword>
<evidence type="ECO:0000256" key="2">
    <source>
        <dbReference type="ARBA" id="ARBA00023136"/>
    </source>
</evidence>
<keyword evidence="6" id="KW-0732">Signal</keyword>
<keyword evidence="3" id="KW-0998">Cell outer membrane</keyword>
<feature type="coiled-coil region" evidence="5">
    <location>
        <begin position="220"/>
        <end position="261"/>
    </location>
</feature>
<evidence type="ECO:0000313" key="9">
    <source>
        <dbReference type="Proteomes" id="UP000284379"/>
    </source>
</evidence>
<dbReference type="InterPro" id="IPR006665">
    <property type="entry name" value="OmpA-like"/>
</dbReference>
<comment type="caution">
    <text evidence="8">The sequence shown here is derived from an EMBL/GenBank/DDBJ whole genome shotgun (WGS) entry which is preliminary data.</text>
</comment>
<evidence type="ECO:0000313" key="8">
    <source>
        <dbReference type="EMBL" id="RHB38578.1"/>
    </source>
</evidence>
<sequence length="380" mass="41624">MKKFIIVSAFALGAFTANAQTGETALQGTKFGDNWSIGINAGAVTPLTHSSFFKDARPAFGFGITKQLTPVFGLGIQGMGYVNTTQSKTAFDASDVSLLGKVNLMNLFGGYQGTPRLFEIEALAGMGWLHYYMNGPGDQNSWSTRFGMNLNFNLGEAKAWTLGVRPAIVYDMEGDFNTAKSRFNVNNAAFELTAGITYHFMTSNGTHHFTKVKPYDPAEIADLNSAINDLRSQVNNKDNQLINANQQVNELQSELNECRNKVVPVETVVKTSRIPESIITFRQGKSVVDASQLPNVERVASYMNKHVNTTVVIKGYASPEGNLAFNEKLAKARAEAIKTILVKKYKIDAARITAEGQGIGDMFSEPDWNRVSICTIDESK</sequence>
<dbReference type="AlphaFoldDB" id="A0A413VYF0"/>
<dbReference type="PANTHER" id="PTHR30329">
    <property type="entry name" value="STATOR ELEMENT OF FLAGELLAR MOTOR COMPLEX"/>
    <property type="match status" value="1"/>
</dbReference>
<dbReference type="RefSeq" id="WP_007486419.1">
    <property type="nucleotide sequence ID" value="NZ_CABJFV010000001.1"/>
</dbReference>
<dbReference type="EMBL" id="QSGO01000001">
    <property type="protein sequence ID" value="RHB38578.1"/>
    <property type="molecule type" value="Genomic_DNA"/>
</dbReference>
<protein>
    <submittedName>
        <fullName evidence="8">OmpA family protein</fullName>
    </submittedName>
</protein>
<accession>A0A413VYF0</accession>
<organism evidence="8 9">
    <name type="scientific">Bacteroides nordii</name>
    <dbReference type="NCBI Taxonomy" id="291645"/>
    <lineage>
        <taxon>Bacteria</taxon>
        <taxon>Pseudomonadati</taxon>
        <taxon>Bacteroidota</taxon>
        <taxon>Bacteroidia</taxon>
        <taxon>Bacteroidales</taxon>
        <taxon>Bacteroidaceae</taxon>
        <taxon>Bacteroides</taxon>
    </lineage>
</organism>
<dbReference type="SUPFAM" id="SSF103088">
    <property type="entry name" value="OmpA-like"/>
    <property type="match status" value="1"/>
</dbReference>
<evidence type="ECO:0000259" key="7">
    <source>
        <dbReference type="PROSITE" id="PS51123"/>
    </source>
</evidence>
<feature type="domain" description="OmpA-like" evidence="7">
    <location>
        <begin position="268"/>
        <end position="380"/>
    </location>
</feature>
<evidence type="ECO:0000256" key="5">
    <source>
        <dbReference type="SAM" id="Coils"/>
    </source>
</evidence>
<dbReference type="InterPro" id="IPR036737">
    <property type="entry name" value="OmpA-like_sf"/>
</dbReference>
<comment type="subcellular location">
    <subcellularLocation>
        <location evidence="1">Cell outer membrane</location>
    </subcellularLocation>
</comment>
<dbReference type="GO" id="GO:0009279">
    <property type="term" value="C:cell outer membrane"/>
    <property type="evidence" value="ECO:0007669"/>
    <property type="project" value="UniProtKB-SubCell"/>
</dbReference>
<feature type="signal peptide" evidence="6">
    <location>
        <begin position="1"/>
        <end position="19"/>
    </location>
</feature>
<reference evidence="8 9" key="1">
    <citation type="submission" date="2018-08" db="EMBL/GenBank/DDBJ databases">
        <title>A genome reference for cultivated species of the human gut microbiota.</title>
        <authorList>
            <person name="Zou Y."/>
            <person name="Xue W."/>
            <person name="Luo G."/>
        </authorList>
    </citation>
    <scope>NUCLEOTIDE SEQUENCE [LARGE SCALE GENOMIC DNA]</scope>
    <source>
        <strain evidence="8 9">AM40-30BH</strain>
    </source>
</reference>
<evidence type="ECO:0000256" key="3">
    <source>
        <dbReference type="ARBA" id="ARBA00023237"/>
    </source>
</evidence>